<protein>
    <submittedName>
        <fullName evidence="1">6004_t:CDS:1</fullName>
    </submittedName>
</protein>
<feature type="non-terminal residue" evidence="1">
    <location>
        <position position="1"/>
    </location>
</feature>
<evidence type="ECO:0000313" key="2">
    <source>
        <dbReference type="Proteomes" id="UP000789706"/>
    </source>
</evidence>
<feature type="non-terminal residue" evidence="1">
    <location>
        <position position="257"/>
    </location>
</feature>
<proteinExistence type="predicted"/>
<sequence length="257" mass="30106">QIVIEYKDISPNTVWNKTHILKSISDWNNETIMKQLYELHLKRTIRRSVQWYQVFQNWIQQKSNIIELHTHLDCEIITNLYMKGFLKISLQDSLNKSVDTSCVFWNCFRNSYDANPKGINGKIRMLSIIGEDFTYKKIIEKLEVSPNTINTARKFSQINGPGCPILEKPIITRSKMSEVKVKEFELFFTDKANVNMSSYKVDAKTQLPVLYLKNQKSILWKKFSATYPNGMKCTSFMSRLQNSRFKYREDLGGLCIT</sequence>
<reference evidence="1" key="1">
    <citation type="submission" date="2021-06" db="EMBL/GenBank/DDBJ databases">
        <authorList>
            <person name="Kallberg Y."/>
            <person name="Tangrot J."/>
            <person name="Rosling A."/>
        </authorList>
    </citation>
    <scope>NUCLEOTIDE SEQUENCE</scope>
    <source>
        <strain evidence="1">AZ414A</strain>
    </source>
</reference>
<gene>
    <name evidence="1" type="ORF">DEBURN_LOCUS11383</name>
</gene>
<name>A0A9N9H4K2_9GLOM</name>
<evidence type="ECO:0000313" key="1">
    <source>
        <dbReference type="EMBL" id="CAG8648390.1"/>
    </source>
</evidence>
<dbReference type="Proteomes" id="UP000789706">
    <property type="component" value="Unassembled WGS sequence"/>
</dbReference>
<dbReference type="OrthoDB" id="2429278at2759"/>
<dbReference type="AlphaFoldDB" id="A0A9N9H4K2"/>
<accession>A0A9N9H4K2</accession>
<keyword evidence="2" id="KW-1185">Reference proteome</keyword>
<dbReference type="EMBL" id="CAJVPK010006037">
    <property type="protein sequence ID" value="CAG8648390.1"/>
    <property type="molecule type" value="Genomic_DNA"/>
</dbReference>
<organism evidence="1 2">
    <name type="scientific">Diversispora eburnea</name>
    <dbReference type="NCBI Taxonomy" id="1213867"/>
    <lineage>
        <taxon>Eukaryota</taxon>
        <taxon>Fungi</taxon>
        <taxon>Fungi incertae sedis</taxon>
        <taxon>Mucoromycota</taxon>
        <taxon>Glomeromycotina</taxon>
        <taxon>Glomeromycetes</taxon>
        <taxon>Diversisporales</taxon>
        <taxon>Diversisporaceae</taxon>
        <taxon>Diversispora</taxon>
    </lineage>
</organism>
<comment type="caution">
    <text evidence="1">The sequence shown here is derived from an EMBL/GenBank/DDBJ whole genome shotgun (WGS) entry which is preliminary data.</text>
</comment>